<sequence>MRRPLSIDGNVSSTMRAVNDLSAKLGVLQGSIETELDVWLGKMKEEIQGHIALAVKEAVGTSNVNPPVPIVSPAVEPNQGCERSVEDKFYQNTIRNVMGTVHNASAPEHPDSGKTTAMPLSASSHTQIRKGEVSEIKEARAQLVRERSLRNDSGFNQEIFQEELLKRERMLRQMFAMSWGGFIRNPGK</sequence>
<name>A0A8S9QY31_BRACR</name>
<evidence type="ECO:0000256" key="1">
    <source>
        <dbReference type="SAM" id="MobiDB-lite"/>
    </source>
</evidence>
<organism evidence="2 3">
    <name type="scientific">Brassica cretica</name>
    <name type="common">Mustard</name>
    <dbReference type="NCBI Taxonomy" id="69181"/>
    <lineage>
        <taxon>Eukaryota</taxon>
        <taxon>Viridiplantae</taxon>
        <taxon>Streptophyta</taxon>
        <taxon>Embryophyta</taxon>
        <taxon>Tracheophyta</taxon>
        <taxon>Spermatophyta</taxon>
        <taxon>Magnoliopsida</taxon>
        <taxon>eudicotyledons</taxon>
        <taxon>Gunneridae</taxon>
        <taxon>Pentapetalae</taxon>
        <taxon>rosids</taxon>
        <taxon>malvids</taxon>
        <taxon>Brassicales</taxon>
        <taxon>Brassicaceae</taxon>
        <taxon>Brassiceae</taxon>
        <taxon>Brassica</taxon>
    </lineage>
</organism>
<feature type="region of interest" description="Disordered" evidence="1">
    <location>
        <begin position="105"/>
        <end position="132"/>
    </location>
</feature>
<proteinExistence type="predicted"/>
<dbReference type="EMBL" id="QGKX02000996">
    <property type="protein sequence ID" value="KAF3555349.1"/>
    <property type="molecule type" value="Genomic_DNA"/>
</dbReference>
<dbReference type="AlphaFoldDB" id="A0A8S9QY31"/>
<comment type="caution">
    <text evidence="2">The sequence shown here is derived from an EMBL/GenBank/DDBJ whole genome shotgun (WGS) entry which is preliminary data.</text>
</comment>
<gene>
    <name evidence="2" type="ORF">F2Q69_00011542</name>
</gene>
<accession>A0A8S9QY31</accession>
<reference evidence="2" key="1">
    <citation type="submission" date="2019-12" db="EMBL/GenBank/DDBJ databases">
        <title>Genome sequencing and annotation of Brassica cretica.</title>
        <authorList>
            <person name="Studholme D.J."/>
            <person name="Sarris P."/>
        </authorList>
    </citation>
    <scope>NUCLEOTIDE SEQUENCE</scope>
    <source>
        <strain evidence="2">PFS-109/04</strain>
        <tissue evidence="2">Leaf</tissue>
    </source>
</reference>
<evidence type="ECO:0000313" key="2">
    <source>
        <dbReference type="EMBL" id="KAF3555349.1"/>
    </source>
</evidence>
<dbReference type="Proteomes" id="UP000712600">
    <property type="component" value="Unassembled WGS sequence"/>
</dbReference>
<protein>
    <submittedName>
        <fullName evidence="2">Uncharacterized protein</fullName>
    </submittedName>
</protein>
<evidence type="ECO:0000313" key="3">
    <source>
        <dbReference type="Proteomes" id="UP000712600"/>
    </source>
</evidence>